<protein>
    <submittedName>
        <fullName evidence="1">Uncharacterized protein</fullName>
    </submittedName>
</protein>
<keyword evidence="2" id="KW-1185">Reference proteome</keyword>
<dbReference type="Gramene" id="RZC70730">
    <property type="protein sequence ID" value="RZC70730"/>
    <property type="gene ID" value="C5167_033879"/>
</dbReference>
<proteinExistence type="predicted"/>
<sequence>MVMLDSLETPAHEIDHAGVNPNTSYQRDLKLEKIRKKKKSVLAKIEGRRRVKDLRHLW</sequence>
<dbReference type="Proteomes" id="UP000316621">
    <property type="component" value="Chromosome 7"/>
</dbReference>
<gene>
    <name evidence="1" type="ORF">C5167_033879</name>
</gene>
<accession>A0A4Y7KEG1</accession>
<dbReference type="AlphaFoldDB" id="A0A4Y7KEG1"/>
<name>A0A4Y7KEG1_PAPSO</name>
<dbReference type="EMBL" id="CM010721">
    <property type="protein sequence ID" value="RZC70730.1"/>
    <property type="molecule type" value="Genomic_DNA"/>
</dbReference>
<organism evidence="1 2">
    <name type="scientific">Papaver somniferum</name>
    <name type="common">Opium poppy</name>
    <dbReference type="NCBI Taxonomy" id="3469"/>
    <lineage>
        <taxon>Eukaryota</taxon>
        <taxon>Viridiplantae</taxon>
        <taxon>Streptophyta</taxon>
        <taxon>Embryophyta</taxon>
        <taxon>Tracheophyta</taxon>
        <taxon>Spermatophyta</taxon>
        <taxon>Magnoliopsida</taxon>
        <taxon>Ranunculales</taxon>
        <taxon>Papaveraceae</taxon>
        <taxon>Papaveroideae</taxon>
        <taxon>Papaver</taxon>
    </lineage>
</organism>
<evidence type="ECO:0000313" key="2">
    <source>
        <dbReference type="Proteomes" id="UP000316621"/>
    </source>
</evidence>
<evidence type="ECO:0000313" key="1">
    <source>
        <dbReference type="EMBL" id="RZC70730.1"/>
    </source>
</evidence>
<reference evidence="1 2" key="1">
    <citation type="journal article" date="2018" name="Science">
        <title>The opium poppy genome and morphinan production.</title>
        <authorList>
            <person name="Guo L."/>
            <person name="Winzer T."/>
            <person name="Yang X."/>
            <person name="Li Y."/>
            <person name="Ning Z."/>
            <person name="He Z."/>
            <person name="Teodor R."/>
            <person name="Lu Y."/>
            <person name="Bowser T.A."/>
            <person name="Graham I.A."/>
            <person name="Ye K."/>
        </authorList>
    </citation>
    <scope>NUCLEOTIDE SEQUENCE [LARGE SCALE GENOMIC DNA]</scope>
    <source>
        <strain evidence="2">cv. HN1</strain>
        <tissue evidence="1">Leaves</tissue>
    </source>
</reference>